<comment type="similarity">
    <text evidence="2">Belongs to the SCC4/mau-2 family.</text>
</comment>
<keyword evidence="5" id="KW-0159">Chromosome partition</keyword>
<keyword evidence="6" id="KW-0539">Nucleus</keyword>
<dbReference type="OrthoDB" id="5565328at2759"/>
<evidence type="ECO:0000256" key="7">
    <source>
        <dbReference type="ARBA" id="ARBA00023306"/>
    </source>
</evidence>
<dbReference type="GO" id="GO:0007064">
    <property type="term" value="P:mitotic sister chromatid cohesion"/>
    <property type="evidence" value="ECO:0007669"/>
    <property type="project" value="InterPro"/>
</dbReference>
<dbReference type="Pfam" id="PF10345">
    <property type="entry name" value="Cohesin_load"/>
    <property type="match status" value="1"/>
</dbReference>
<feature type="compositionally biased region" description="Low complexity" evidence="8">
    <location>
        <begin position="1952"/>
        <end position="1967"/>
    </location>
</feature>
<feature type="region of interest" description="Disordered" evidence="8">
    <location>
        <begin position="1689"/>
        <end position="1719"/>
    </location>
</feature>
<keyword evidence="3" id="KW-0132">Cell division</keyword>
<feature type="compositionally biased region" description="Pro residues" evidence="8">
    <location>
        <begin position="152"/>
        <end position="162"/>
    </location>
</feature>
<comment type="caution">
    <text evidence="9">The sequence shown here is derived from an EMBL/GenBank/DDBJ whole genome shotgun (WGS) entry which is preliminary data.</text>
</comment>
<dbReference type="PANTHER" id="PTHR31014">
    <property type="entry name" value="MITOCHONDRIAL TRANSLATION SYSTEM COMPONENT PET127-RELATED"/>
    <property type="match status" value="1"/>
</dbReference>
<feature type="region of interest" description="Disordered" evidence="8">
    <location>
        <begin position="1784"/>
        <end position="1869"/>
    </location>
</feature>
<keyword evidence="4" id="KW-0498">Mitosis</keyword>
<dbReference type="GO" id="GO:0007059">
    <property type="term" value="P:chromosome segregation"/>
    <property type="evidence" value="ECO:0007669"/>
    <property type="project" value="UniProtKB-KW"/>
</dbReference>
<keyword evidence="7" id="KW-0131">Cell cycle</keyword>
<evidence type="ECO:0000256" key="5">
    <source>
        <dbReference type="ARBA" id="ARBA00022829"/>
    </source>
</evidence>
<feature type="compositionally biased region" description="Basic and acidic residues" evidence="8">
    <location>
        <begin position="1789"/>
        <end position="1805"/>
    </location>
</feature>
<feature type="compositionally biased region" description="Low complexity" evidence="8">
    <location>
        <begin position="195"/>
        <end position="214"/>
    </location>
</feature>
<feature type="compositionally biased region" description="Basic and acidic residues" evidence="8">
    <location>
        <begin position="1156"/>
        <end position="1174"/>
    </location>
</feature>
<proteinExistence type="inferred from homology"/>
<feature type="compositionally biased region" description="Low complexity" evidence="8">
    <location>
        <begin position="1017"/>
        <end position="1030"/>
    </location>
</feature>
<dbReference type="HOGENOM" id="CLU_001489_0_0_1"/>
<keyword evidence="10" id="KW-1185">Reference proteome</keyword>
<evidence type="ECO:0000313" key="10">
    <source>
        <dbReference type="Proteomes" id="UP000027238"/>
    </source>
</evidence>
<feature type="region of interest" description="Disordered" evidence="8">
    <location>
        <begin position="1920"/>
        <end position="1983"/>
    </location>
</feature>
<dbReference type="InterPro" id="IPR019440">
    <property type="entry name" value="MAU2"/>
</dbReference>
<feature type="compositionally biased region" description="Basic residues" evidence="8">
    <location>
        <begin position="1266"/>
        <end position="1278"/>
    </location>
</feature>
<feature type="compositionally biased region" description="Polar residues" evidence="8">
    <location>
        <begin position="276"/>
        <end position="297"/>
    </location>
</feature>
<protein>
    <submittedName>
        <fullName evidence="9">Putative mitochondrial membrane protein</fullName>
    </submittedName>
</protein>
<accession>A0A066X245</accession>
<feature type="region of interest" description="Disordered" evidence="8">
    <location>
        <begin position="1123"/>
        <end position="1221"/>
    </location>
</feature>
<sequence length="2118" mass="234166">MTYRGSLPSGQAFNGQQHVPQPYPDPYSNGNGNGSGNGQNPTYASAAYGGHEQAQPVHRNYHHSPAQTPAPILPAPTPMNMQANGYGQFPAYGGTFPQQHPHPQQQPQPQPHFPHHHQTQQPFVHNSTMNVQFTSPHSFPPNTHVSRSPALAPAPNPTPTPPVYAEYQPRPQSQHQPQFQPHYQQLPLPPPQPPAQTRQQQQPQQQQQQRSPQVFPAVPQYAQFSQPTMGQTHSVPVLNQTFTEPPQVQPSPEPNFANSPPVQPARSPSIARKSPAISSMNSPAMSSRGSPALSSKAKSYDTTTILIHVAEECFEKARRGVQRVAVSGSDDQVREYQKLITTGLACLEAAFQSNRLSPRQEAKARLRYASILCDETENLQEAETALSKGITICDKHRYADLKYCMQYLLLKVLFQRNQKAAFIAVDKNISDCLTFKHIHWVYAFRLLKATFHVHAGSPPDAAVLDNLRAIAALAGERGDHAMVVFASLMEGLSVLRTMRSDTIERVQTCLAQATKYQLDPSVQIPQLDVLTLLLDLACSMHQKTPDILIHKLRSLQAKLDANLGSQTWTDLNPEILIPIKKHNATSATLSDDTSAILRAGSSSGQHDYIVMTFLNRLEIVVLTYTFSGLAGMYRPGSDPKRSHEFWKEGFDVLAKWNKEVAPSVPAASLRDCMEQAKWRTEIFCYLQALTGLYFATHSQWSKVEQCVAQLQQAITPAVNDIFSVFSLYLSGVYHQGTGDLETALILFEDERLSIHAGRGGPGGRKPAKLELCILAALNRIWILQDSSYRDELTSTDLLEQLRPMCTDHQDPDIRTAFNLVQATANTLPPPSMHQIKTSITNSLNGSKVTGNTHCLAIALSIMRFRLFDNVVGEQALKSARAASTQAKRSGNLLWMSVADGMLADSFEVQALFADADAARQTATEYASHAFTGKESCLSAPCRSLPSLAQSSAWVSVRGYSDSAKAPTAPDEIAAAESSPPNEKTEKTRKSENSARAKTTRSRRQKSSSHKTKKAQATTSQPTSPKSPSTTIKEPADSEVIRQVFESLKNLEDSYASINSRLSHVQKGAEDGTIAVTDPGNTSKTQGLDLFVKRQTSKLGGRLKTIRGTLDVLKSVLNSQQIPLDHLAKRPTAKEPSSKAAKARSTKETASPTSDAKPIEVKTSGDKPVEAKASDSKLIIRKIEGENKFAPKPRKSSEASASSVSKSRLSSKLSPKDAEKWTSIKDRLSRNGVAPLSAGVAAAAASASNAAGSASDAPSSATAKTRATAKPRATARTRATKSAPVDVQSVSAQDLQLVPVEIPDSPPVPGLSYGLDRVLFNPGVYHMQDPRSRVYNFDPYLANIMPINEFDFNALKQYVTSSKDTTLVGLAAKLRKKYSGSTSSMTQMLSHFHYLLSAWRPINTANLSQQFRPDFTSFTQITRAPAAAFLHLKDEVYAIDADKEYDTASILSMLGKSMEKLLTLPKDEFERYRRVNSDQISEEERNANEAFHFTTMGDFLMRSQLDAHDTRLPGTGMFDLKTRAVVSIRMDSQGFQKGLGYEIRKRFGDWESFEREYYDMIRASFLKYSLQVRMGRMDGIFVAFHNTRRIFGFQYVPLEEMDLALHGTENRSLGDQEFKLSLHLLNKVLDRATERFPGRSIRLHVETRPGDPPFMYVFAKPVTAEEIEKVQTSNAAAIAEFEQEILGLAQQESESEATDPEAEQPVNHEEENVSVDEATNQQRQTQAFWEEMQEKVDEAVENDALGIGHVREAIQDALEQSGLLKARTPEEARWYVDGLLEALTPSQASEVRENDSKDDQQAETRANEAGSSTVDSAQVDGFDTAQEATPTSGEETPVAHDATEAQATQEREETSPLSTDRQDSEVRGSRDIGLKDLIVRVAMRVDEKPEIEENEVPDDDAASDVSKLRTFERILSELVAKSKEAESDSTSSTAPQTVDPSTQSSEDLESTISSLAAAAESVEAAASDAGEKSEETDTELDMSEGELLGMVLTVRNKVNGEYLPRANRDCKRFQWSLEYSIEEIPKERAKVIYAGIQGRRKKVLVYDKRKDRSKEWYAMFSGKLHELSRKGKEFRQQEDALSKEGPIHVVGEEAPMTWDEAFSHQKQWKPLSWDEPKDS</sequence>
<feature type="compositionally biased region" description="Basic and acidic residues" evidence="8">
    <location>
        <begin position="982"/>
        <end position="994"/>
    </location>
</feature>
<evidence type="ECO:0000313" key="9">
    <source>
        <dbReference type="EMBL" id="KDN63047.1"/>
    </source>
</evidence>
<dbReference type="InterPro" id="IPR013943">
    <property type="entry name" value="Pet127"/>
</dbReference>
<feature type="compositionally biased region" description="Polar residues" evidence="8">
    <location>
        <begin position="8"/>
        <end position="19"/>
    </location>
</feature>
<feature type="region of interest" description="Disordered" evidence="8">
    <location>
        <begin position="242"/>
        <end position="297"/>
    </location>
</feature>
<dbReference type="OMA" id="HINDCAD"/>
<evidence type="ECO:0000256" key="4">
    <source>
        <dbReference type="ARBA" id="ARBA00022776"/>
    </source>
</evidence>
<feature type="compositionally biased region" description="Basic and acidic residues" evidence="8">
    <location>
        <begin position="1125"/>
        <end position="1136"/>
    </location>
</feature>
<dbReference type="Proteomes" id="UP000027238">
    <property type="component" value="Unassembled WGS sequence"/>
</dbReference>
<feature type="compositionally biased region" description="Basic residues" evidence="8">
    <location>
        <begin position="997"/>
        <end position="1013"/>
    </location>
</feature>
<name>A0A066X245_COLSU</name>
<feature type="region of interest" description="Disordered" evidence="8">
    <location>
        <begin position="1"/>
        <end position="49"/>
    </location>
</feature>
<evidence type="ECO:0000256" key="3">
    <source>
        <dbReference type="ARBA" id="ARBA00022618"/>
    </source>
</evidence>
<evidence type="ECO:0000256" key="6">
    <source>
        <dbReference type="ARBA" id="ARBA00023242"/>
    </source>
</evidence>
<feature type="region of interest" description="Disordered" evidence="8">
    <location>
        <begin position="963"/>
        <end position="1036"/>
    </location>
</feature>
<feature type="compositionally biased region" description="Acidic residues" evidence="8">
    <location>
        <begin position="1692"/>
        <end position="1701"/>
    </location>
</feature>
<dbReference type="STRING" id="1173701.A0A066X245"/>
<comment type="subcellular location">
    <subcellularLocation>
        <location evidence="1">Nucleus</location>
    </subcellularLocation>
</comment>
<gene>
    <name evidence="9" type="ORF">CSUB01_00121</name>
</gene>
<feature type="compositionally biased region" description="Low complexity" evidence="8">
    <location>
        <begin position="167"/>
        <end position="186"/>
    </location>
</feature>
<feature type="compositionally biased region" description="Low complexity" evidence="8">
    <location>
        <begin position="1197"/>
        <end position="1212"/>
    </location>
</feature>
<feature type="compositionally biased region" description="Polar residues" evidence="8">
    <location>
        <begin position="1927"/>
        <end position="1944"/>
    </location>
</feature>
<dbReference type="GO" id="GO:0005634">
    <property type="term" value="C:nucleus"/>
    <property type="evidence" value="ECO:0007669"/>
    <property type="project" value="UniProtKB-SubCell"/>
</dbReference>
<dbReference type="GO" id="GO:0005740">
    <property type="term" value="C:mitochondrial envelope"/>
    <property type="evidence" value="ECO:0007669"/>
    <property type="project" value="TreeGrafter"/>
</dbReference>
<dbReference type="EMBL" id="JMSE01001264">
    <property type="protein sequence ID" value="KDN63047.1"/>
    <property type="molecule type" value="Genomic_DNA"/>
</dbReference>
<evidence type="ECO:0000256" key="1">
    <source>
        <dbReference type="ARBA" id="ARBA00004123"/>
    </source>
</evidence>
<dbReference type="Pfam" id="PF08634">
    <property type="entry name" value="Pet127"/>
    <property type="match status" value="1"/>
</dbReference>
<dbReference type="eggNOG" id="ENOG502QPU6">
    <property type="taxonomic scope" value="Eukaryota"/>
</dbReference>
<feature type="compositionally biased region" description="Polar residues" evidence="8">
    <location>
        <begin position="124"/>
        <end position="146"/>
    </location>
</feature>
<feature type="region of interest" description="Disordered" evidence="8">
    <location>
        <begin position="61"/>
        <end position="214"/>
    </location>
</feature>
<feature type="region of interest" description="Disordered" evidence="8">
    <location>
        <begin position="1249"/>
        <end position="1285"/>
    </location>
</feature>
<dbReference type="PANTHER" id="PTHR31014:SF0">
    <property type="entry name" value="MITOCHONDRIAL TRANSLATION SYSTEM COMPONENT PET127-RELATED"/>
    <property type="match status" value="1"/>
</dbReference>
<feature type="compositionally biased region" description="Basic and acidic residues" evidence="8">
    <location>
        <begin position="1836"/>
        <end position="1869"/>
    </location>
</feature>
<reference evidence="10" key="1">
    <citation type="journal article" date="2014" name="Genome Announc.">
        <title>Draft genome sequence of Colletotrichum sublineola, a destructive pathogen of cultivated sorghum.</title>
        <authorList>
            <person name="Baroncelli R."/>
            <person name="Sanz-Martin J.M."/>
            <person name="Rech G.E."/>
            <person name="Sukno S.A."/>
            <person name="Thon M.R."/>
        </authorList>
    </citation>
    <scope>NUCLEOTIDE SEQUENCE [LARGE SCALE GENOMIC DNA]</scope>
    <source>
        <strain evidence="10">TX430BB</strain>
    </source>
</reference>
<feature type="compositionally biased region" description="Low complexity" evidence="8">
    <location>
        <begin position="1249"/>
        <end position="1265"/>
    </location>
</feature>
<evidence type="ECO:0000256" key="2">
    <source>
        <dbReference type="ARBA" id="ARBA00008585"/>
    </source>
</evidence>
<evidence type="ECO:0000256" key="8">
    <source>
        <dbReference type="SAM" id="MobiDB-lite"/>
    </source>
</evidence>
<organism evidence="9 10">
    <name type="scientific">Colletotrichum sublineola</name>
    <name type="common">Sorghum anthracnose fungus</name>
    <dbReference type="NCBI Taxonomy" id="1173701"/>
    <lineage>
        <taxon>Eukaryota</taxon>
        <taxon>Fungi</taxon>
        <taxon>Dikarya</taxon>
        <taxon>Ascomycota</taxon>
        <taxon>Pezizomycotina</taxon>
        <taxon>Sordariomycetes</taxon>
        <taxon>Hypocreomycetidae</taxon>
        <taxon>Glomerellales</taxon>
        <taxon>Glomerellaceae</taxon>
        <taxon>Colletotrichum</taxon>
        <taxon>Colletotrichum graminicola species complex</taxon>
    </lineage>
</organism>
<dbReference type="GO" id="GO:0051301">
    <property type="term" value="P:cell division"/>
    <property type="evidence" value="ECO:0007669"/>
    <property type="project" value="UniProtKB-KW"/>
</dbReference>
<dbReference type="GO" id="GO:0000964">
    <property type="term" value="P:mitochondrial RNA 5'-end processing"/>
    <property type="evidence" value="ECO:0007669"/>
    <property type="project" value="TreeGrafter"/>
</dbReference>